<keyword evidence="4 8" id="KW-0479">Metal-binding</keyword>
<evidence type="ECO:0000256" key="7">
    <source>
        <dbReference type="ARBA" id="ARBA00023033"/>
    </source>
</evidence>
<dbReference type="AlphaFoldDB" id="A0A0U1MCG8"/>
<dbReference type="PANTHER" id="PTHR46206:SF1">
    <property type="entry name" value="P450, PUTATIVE (EUROFUNG)-RELATED"/>
    <property type="match status" value="1"/>
</dbReference>
<protein>
    <submittedName>
        <fullName evidence="11">Ent-kaurene oxidase</fullName>
    </submittedName>
</protein>
<evidence type="ECO:0000256" key="6">
    <source>
        <dbReference type="ARBA" id="ARBA00023004"/>
    </source>
</evidence>
<organism evidence="11 12">
    <name type="scientific">Talaromyces islandicus</name>
    <name type="common">Penicillium islandicum</name>
    <dbReference type="NCBI Taxonomy" id="28573"/>
    <lineage>
        <taxon>Eukaryota</taxon>
        <taxon>Fungi</taxon>
        <taxon>Dikarya</taxon>
        <taxon>Ascomycota</taxon>
        <taxon>Pezizomycotina</taxon>
        <taxon>Eurotiomycetes</taxon>
        <taxon>Eurotiomycetidae</taxon>
        <taxon>Eurotiales</taxon>
        <taxon>Trichocomaceae</taxon>
        <taxon>Talaromyces</taxon>
        <taxon>Talaromyces sect. Islandici</taxon>
    </lineage>
</organism>
<dbReference type="GO" id="GO:0016705">
    <property type="term" value="F:oxidoreductase activity, acting on paired donors, with incorporation or reduction of molecular oxygen"/>
    <property type="evidence" value="ECO:0007669"/>
    <property type="project" value="InterPro"/>
</dbReference>
<dbReference type="InterPro" id="IPR036396">
    <property type="entry name" value="Cyt_P450_sf"/>
</dbReference>
<dbReference type="Proteomes" id="UP000054383">
    <property type="component" value="Unassembled WGS sequence"/>
</dbReference>
<keyword evidence="12" id="KW-1185">Reference proteome</keyword>
<sequence length="507" mass="57069">MAGIVVAAVLLFCVLSIWAFISRSPVRLPPAGSRWPILNRLESLTKGKAVLYRVYQKQLSDNKPYLLRGIFGDSIVLPPSMLEWLVSQPESHLSAKSAQMDALNIPLTFLRAEIGLNPVHEPLIRRNLTAHLDQITSYIWDEVGLALEELWGQDTGVWREVNLDYTIRHVVARASNRIFVGGELCRNNDYVESSLRYVSMVSACGLLINFFPNWIRHYVGVLFQIPIRVAYSQCSKHLLPIFSKLTSGEAGPCTHLFSSWLVTNSEKYPLSSLERTPDYLSRRIMALNFASIHTTTLTTCNLLLDIFSDRNAASLLRDESLVSSASWNTTWNRGRLNQMLRLDSALRESLRLWGLVAKAMSRKVMQPAGIILPSGQHLPQGTTVCVSGWGLHHDENVHQQPFEFIHDRFMRRSTHGSSLSQEDTEKGISAGHAAAETDVNFAAWGIGKHACPGRFFAVDLIKIILIHVLVDYEVELLGERPENMWIEYNVIPPPTATVSIRRHKLSV</sequence>
<reference evidence="11 12" key="1">
    <citation type="submission" date="2015-04" db="EMBL/GenBank/DDBJ databases">
        <authorList>
            <person name="Syromyatnikov M.Y."/>
            <person name="Popov V.N."/>
        </authorList>
    </citation>
    <scope>NUCLEOTIDE SEQUENCE [LARGE SCALE GENOMIC DNA]</scope>
    <source>
        <strain evidence="11">WF-38-12</strain>
    </source>
</reference>
<dbReference type="OrthoDB" id="1844152at2759"/>
<evidence type="ECO:0000256" key="9">
    <source>
        <dbReference type="RuleBase" id="RU000461"/>
    </source>
</evidence>
<accession>A0A0U1MCG8</accession>
<dbReference type="SUPFAM" id="SSF48264">
    <property type="entry name" value="Cytochrome P450"/>
    <property type="match status" value="1"/>
</dbReference>
<evidence type="ECO:0000256" key="10">
    <source>
        <dbReference type="SAM" id="SignalP"/>
    </source>
</evidence>
<keyword evidence="7 9" id="KW-0503">Monooxygenase</keyword>
<comment type="cofactor">
    <cofactor evidence="1 8">
        <name>heme</name>
        <dbReference type="ChEBI" id="CHEBI:30413"/>
    </cofactor>
</comment>
<dbReference type="InterPro" id="IPR002403">
    <property type="entry name" value="Cyt_P450_E_grp-IV"/>
</dbReference>
<feature type="signal peptide" evidence="10">
    <location>
        <begin position="1"/>
        <end position="19"/>
    </location>
</feature>
<evidence type="ECO:0000256" key="4">
    <source>
        <dbReference type="ARBA" id="ARBA00022723"/>
    </source>
</evidence>
<dbReference type="EMBL" id="CVMT01000013">
    <property type="protein sequence ID" value="CRG92636.1"/>
    <property type="molecule type" value="Genomic_DNA"/>
</dbReference>
<dbReference type="PROSITE" id="PS00086">
    <property type="entry name" value="CYTOCHROME_P450"/>
    <property type="match status" value="1"/>
</dbReference>
<name>A0A0U1MCG8_TALIS</name>
<dbReference type="CDD" id="cd11041">
    <property type="entry name" value="CYP503A1-like"/>
    <property type="match status" value="1"/>
</dbReference>
<keyword evidence="3 8" id="KW-0349">Heme</keyword>
<evidence type="ECO:0000256" key="8">
    <source>
        <dbReference type="PIRSR" id="PIRSR602403-1"/>
    </source>
</evidence>
<dbReference type="OMA" id="HTFLNCV"/>
<dbReference type="GO" id="GO:0004497">
    <property type="term" value="F:monooxygenase activity"/>
    <property type="evidence" value="ECO:0007669"/>
    <property type="project" value="UniProtKB-KW"/>
</dbReference>
<dbReference type="InterPro" id="IPR017972">
    <property type="entry name" value="Cyt_P450_CS"/>
</dbReference>
<keyword evidence="6 8" id="KW-0408">Iron</keyword>
<comment type="similarity">
    <text evidence="2 9">Belongs to the cytochrome P450 family.</text>
</comment>
<evidence type="ECO:0000256" key="3">
    <source>
        <dbReference type="ARBA" id="ARBA00022617"/>
    </source>
</evidence>
<dbReference type="Pfam" id="PF00067">
    <property type="entry name" value="p450"/>
    <property type="match status" value="1"/>
</dbReference>
<dbReference type="PANTHER" id="PTHR46206">
    <property type="entry name" value="CYTOCHROME P450"/>
    <property type="match status" value="1"/>
</dbReference>
<dbReference type="Gene3D" id="1.10.630.10">
    <property type="entry name" value="Cytochrome P450"/>
    <property type="match status" value="1"/>
</dbReference>
<gene>
    <name evidence="11" type="ORF">PISL3812_09699</name>
</gene>
<evidence type="ECO:0000256" key="2">
    <source>
        <dbReference type="ARBA" id="ARBA00010617"/>
    </source>
</evidence>
<dbReference type="GO" id="GO:0005506">
    <property type="term" value="F:iron ion binding"/>
    <property type="evidence" value="ECO:0007669"/>
    <property type="project" value="InterPro"/>
</dbReference>
<dbReference type="GO" id="GO:0020037">
    <property type="term" value="F:heme binding"/>
    <property type="evidence" value="ECO:0007669"/>
    <property type="project" value="InterPro"/>
</dbReference>
<evidence type="ECO:0000256" key="1">
    <source>
        <dbReference type="ARBA" id="ARBA00001971"/>
    </source>
</evidence>
<evidence type="ECO:0000313" key="12">
    <source>
        <dbReference type="Proteomes" id="UP000054383"/>
    </source>
</evidence>
<proteinExistence type="inferred from homology"/>
<keyword evidence="10" id="KW-0732">Signal</keyword>
<evidence type="ECO:0000256" key="5">
    <source>
        <dbReference type="ARBA" id="ARBA00023002"/>
    </source>
</evidence>
<dbReference type="InterPro" id="IPR001128">
    <property type="entry name" value="Cyt_P450"/>
</dbReference>
<feature type="chain" id="PRO_5006711751" evidence="10">
    <location>
        <begin position="20"/>
        <end position="507"/>
    </location>
</feature>
<keyword evidence="5 9" id="KW-0560">Oxidoreductase</keyword>
<dbReference type="PRINTS" id="PR00465">
    <property type="entry name" value="EP450IV"/>
</dbReference>
<dbReference type="STRING" id="28573.A0A0U1MCG8"/>
<evidence type="ECO:0000313" key="11">
    <source>
        <dbReference type="EMBL" id="CRG92636.1"/>
    </source>
</evidence>
<feature type="binding site" description="axial binding residue" evidence="8">
    <location>
        <position position="451"/>
    </location>
    <ligand>
        <name>heme</name>
        <dbReference type="ChEBI" id="CHEBI:30413"/>
    </ligand>
    <ligandPart>
        <name>Fe</name>
        <dbReference type="ChEBI" id="CHEBI:18248"/>
    </ligandPart>
</feature>